<organism evidence="1 2">
    <name type="scientific">Lucilia cuprina</name>
    <name type="common">Green bottle fly</name>
    <name type="synonym">Australian sheep blowfly</name>
    <dbReference type="NCBI Taxonomy" id="7375"/>
    <lineage>
        <taxon>Eukaryota</taxon>
        <taxon>Metazoa</taxon>
        <taxon>Ecdysozoa</taxon>
        <taxon>Arthropoda</taxon>
        <taxon>Hexapoda</taxon>
        <taxon>Insecta</taxon>
        <taxon>Pterygota</taxon>
        <taxon>Neoptera</taxon>
        <taxon>Endopterygota</taxon>
        <taxon>Diptera</taxon>
        <taxon>Brachycera</taxon>
        <taxon>Muscomorpha</taxon>
        <taxon>Oestroidea</taxon>
        <taxon>Calliphoridae</taxon>
        <taxon>Luciliinae</taxon>
        <taxon>Lucilia</taxon>
    </lineage>
</organism>
<accession>A0A0L0C899</accession>
<reference evidence="1 2" key="1">
    <citation type="journal article" date="2015" name="Nat. Commun.">
        <title>Lucilia cuprina genome unlocks parasitic fly biology to underpin future interventions.</title>
        <authorList>
            <person name="Anstead C.A."/>
            <person name="Korhonen P.K."/>
            <person name="Young N.D."/>
            <person name="Hall R.S."/>
            <person name="Jex A.R."/>
            <person name="Murali S.C."/>
            <person name="Hughes D.S."/>
            <person name="Lee S.F."/>
            <person name="Perry T."/>
            <person name="Stroehlein A.J."/>
            <person name="Ansell B.R."/>
            <person name="Breugelmans B."/>
            <person name="Hofmann A."/>
            <person name="Qu J."/>
            <person name="Dugan S."/>
            <person name="Lee S.L."/>
            <person name="Chao H."/>
            <person name="Dinh H."/>
            <person name="Han Y."/>
            <person name="Doddapaneni H.V."/>
            <person name="Worley K.C."/>
            <person name="Muzny D.M."/>
            <person name="Ioannidis P."/>
            <person name="Waterhouse R.M."/>
            <person name="Zdobnov E.M."/>
            <person name="James P.J."/>
            <person name="Bagnall N.H."/>
            <person name="Kotze A.C."/>
            <person name="Gibbs R.A."/>
            <person name="Richards S."/>
            <person name="Batterham P."/>
            <person name="Gasser R.B."/>
        </authorList>
    </citation>
    <scope>NUCLEOTIDE SEQUENCE [LARGE SCALE GENOMIC DNA]</scope>
    <source>
        <strain evidence="1 2">LS</strain>
        <tissue evidence="1">Full body</tissue>
    </source>
</reference>
<evidence type="ECO:0000313" key="1">
    <source>
        <dbReference type="EMBL" id="KNC28491.1"/>
    </source>
</evidence>
<evidence type="ECO:0000313" key="2">
    <source>
        <dbReference type="Proteomes" id="UP000037069"/>
    </source>
</evidence>
<gene>
    <name evidence="1" type="ORF">FF38_05546</name>
</gene>
<proteinExistence type="predicted"/>
<dbReference type="AlphaFoldDB" id="A0A0L0C899"/>
<comment type="caution">
    <text evidence="1">The sequence shown here is derived from an EMBL/GenBank/DDBJ whole genome shotgun (WGS) entry which is preliminary data.</text>
</comment>
<keyword evidence="2" id="KW-1185">Reference proteome</keyword>
<sequence length="151" mass="16888">MIPDECGDIRVLSARIPRYWFGNGNILFSLKGSGKKNTNVANTLTNIQDNLANGYDLLGTLFLCLTLGSNLYMNDNDDDDVEDGNGDGSTVVNSMMHDTAKTYRKSWGQQPQKQQQQELFVACCKLRLNVQGSNSNKTMLRFNYYASLLCI</sequence>
<protein>
    <submittedName>
        <fullName evidence="1">Uncharacterized protein</fullName>
    </submittedName>
</protein>
<dbReference type="EMBL" id="JRES01000763">
    <property type="protein sequence ID" value="KNC28491.1"/>
    <property type="molecule type" value="Genomic_DNA"/>
</dbReference>
<dbReference type="Proteomes" id="UP000037069">
    <property type="component" value="Unassembled WGS sequence"/>
</dbReference>
<name>A0A0L0C899_LUCCU</name>